<keyword evidence="5" id="KW-0285">Flavoprotein</keyword>
<protein>
    <recommendedName>
        <fullName evidence="4">glycerol-3-phosphate dehydrogenase</fullName>
        <ecNumber evidence="4">1.1.5.3</ecNumber>
    </recommendedName>
</protein>
<dbReference type="Pfam" id="PF01266">
    <property type="entry name" value="DAO"/>
    <property type="match status" value="1"/>
</dbReference>
<evidence type="ECO:0000256" key="2">
    <source>
        <dbReference type="ARBA" id="ARBA00004745"/>
    </source>
</evidence>
<feature type="domain" description="EF-hand" evidence="10">
    <location>
        <begin position="532"/>
        <end position="567"/>
    </location>
</feature>
<dbReference type="PRINTS" id="PR01001">
    <property type="entry name" value="FADG3PDH"/>
</dbReference>
<dbReference type="Proteomes" id="UP000013827">
    <property type="component" value="Unassembled WGS sequence"/>
</dbReference>
<keyword evidence="8" id="KW-0809">Transit peptide</keyword>
<dbReference type="InterPro" id="IPR011992">
    <property type="entry name" value="EF-hand-dom_pair"/>
</dbReference>
<dbReference type="InterPro" id="IPR018247">
    <property type="entry name" value="EF_Hand_1_Ca_BS"/>
</dbReference>
<dbReference type="InterPro" id="IPR000447">
    <property type="entry name" value="G3P_DH_FAD-dep"/>
</dbReference>
<accession>A0A0D3JE58</accession>
<dbReference type="AlphaFoldDB" id="A0A0D3JE58"/>
<evidence type="ECO:0000256" key="1">
    <source>
        <dbReference type="ARBA" id="ARBA00001974"/>
    </source>
</evidence>
<dbReference type="PROSITE" id="PS00978">
    <property type="entry name" value="FAD_G3PDH_2"/>
    <property type="match status" value="1"/>
</dbReference>
<dbReference type="Gene3D" id="1.10.8.870">
    <property type="entry name" value="Alpha-glycerophosphate oxidase, cap domain"/>
    <property type="match status" value="1"/>
</dbReference>
<comment type="cofactor">
    <cofactor evidence="1">
        <name>FAD</name>
        <dbReference type="ChEBI" id="CHEBI:57692"/>
    </cofactor>
</comment>
<evidence type="ECO:0000259" key="10">
    <source>
        <dbReference type="PROSITE" id="PS50222"/>
    </source>
</evidence>
<dbReference type="GO" id="GO:0005509">
    <property type="term" value="F:calcium ion binding"/>
    <property type="evidence" value="ECO:0007669"/>
    <property type="project" value="InterPro"/>
</dbReference>
<keyword evidence="12" id="KW-1185">Reference proteome</keyword>
<dbReference type="GO" id="GO:0004368">
    <property type="term" value="F:glycerol-3-phosphate dehydrogenase (quinone) activity"/>
    <property type="evidence" value="ECO:0007669"/>
    <property type="project" value="UniProtKB-EC"/>
</dbReference>
<keyword evidence="9" id="KW-0560">Oxidoreductase</keyword>
<keyword evidence="6" id="KW-0274">FAD</keyword>
<comment type="similarity">
    <text evidence="3">Belongs to the FAD-dependent glycerol-3-phosphate dehydrogenase family.</text>
</comment>
<evidence type="ECO:0000256" key="8">
    <source>
        <dbReference type="ARBA" id="ARBA00022946"/>
    </source>
</evidence>
<evidence type="ECO:0000256" key="6">
    <source>
        <dbReference type="ARBA" id="ARBA00022827"/>
    </source>
</evidence>
<dbReference type="EC" id="1.1.5.3" evidence="4"/>
<organism evidence="11 12">
    <name type="scientific">Emiliania huxleyi (strain CCMP1516)</name>
    <dbReference type="NCBI Taxonomy" id="280463"/>
    <lineage>
        <taxon>Eukaryota</taxon>
        <taxon>Haptista</taxon>
        <taxon>Haptophyta</taxon>
        <taxon>Prymnesiophyceae</taxon>
        <taxon>Isochrysidales</taxon>
        <taxon>Noelaerhabdaceae</taxon>
        <taxon>Emiliania</taxon>
    </lineage>
</organism>
<dbReference type="HOGENOM" id="CLU_015740_4_1_1"/>
<dbReference type="InterPro" id="IPR038299">
    <property type="entry name" value="DAO_C_sf"/>
</dbReference>
<dbReference type="STRING" id="2903.R1CG85"/>
<keyword evidence="7" id="KW-0106">Calcium</keyword>
<dbReference type="SUPFAM" id="SSF51905">
    <property type="entry name" value="FAD/NAD(P)-binding domain"/>
    <property type="match status" value="1"/>
</dbReference>
<dbReference type="OMA" id="VQYWDAQ"/>
<sequence>MVAALKSGEEFDVLIVGAGCTGAGAALDAATRGLKTACVERGDFANETSSRSSKLIWGGFKYLQVLGRCVGNARTPSSHNLTAGEHWQVAFAELLDRKTLTAPAPVSSLQKFISEFLMVYECCQERSWLAGQQPHLVEYTLVQWPPYFNHPFYSILPILAYPAFVFYDMLAGITAPPARVMSETCTAIALTAAMKGATIANYESCTAARGAPRFAFFDACVFSFLGFVHGGELRNSRGATMYFLPWLGNTVVGSTDKKCDATSSPHVTEDEIQYLVNEAEIAGDGGVSFICGGKWSTYRAMAEELIDKVVAFKGAPLAHAKPCVSKEIKLLGGDGFHSLLHVQLVQAYNVSTEVAKHLCHAYGTAAFHVCELAQPSLSGARLQRTVSRAGVPTDGGGHMGRRISPSYPYIEAEVLYACRHELAVSVKDMLTTRMRLAFLNSEAAKQAIPRVAALMAEELGWSSAEKARQIKVAQEYIGEFGGPVADKRGATLKAATFTDLHDIFLSVDKANAGYLDEKQLGEAAAKLGFPFRSDEHRRIKFKEADRSENGKLSEAEFIEWWNGRNSEKSRLALHKTVMLDAASEVAIDKSNASAK</sequence>
<dbReference type="Gene3D" id="1.10.238.10">
    <property type="entry name" value="EF-hand"/>
    <property type="match status" value="1"/>
</dbReference>
<dbReference type="InterPro" id="IPR031656">
    <property type="entry name" value="DAO_C"/>
</dbReference>
<dbReference type="GO" id="GO:0006072">
    <property type="term" value="P:glycerol-3-phosphate metabolic process"/>
    <property type="evidence" value="ECO:0007669"/>
    <property type="project" value="InterPro"/>
</dbReference>
<evidence type="ECO:0000256" key="5">
    <source>
        <dbReference type="ARBA" id="ARBA00022630"/>
    </source>
</evidence>
<dbReference type="Gene3D" id="3.50.50.60">
    <property type="entry name" value="FAD/NAD(P)-binding domain"/>
    <property type="match status" value="1"/>
</dbReference>
<dbReference type="FunFam" id="1.10.8.870:FF:000010">
    <property type="entry name" value="Glycerol-3-phosphate dehydrogenase"/>
    <property type="match status" value="1"/>
</dbReference>
<dbReference type="PROSITE" id="PS50222">
    <property type="entry name" value="EF_HAND_2"/>
    <property type="match status" value="1"/>
</dbReference>
<dbReference type="SUPFAM" id="SSF47473">
    <property type="entry name" value="EF-hand"/>
    <property type="match status" value="1"/>
</dbReference>
<evidence type="ECO:0000256" key="4">
    <source>
        <dbReference type="ARBA" id="ARBA00013029"/>
    </source>
</evidence>
<dbReference type="GO" id="GO:0005739">
    <property type="term" value="C:mitochondrion"/>
    <property type="evidence" value="ECO:0007669"/>
    <property type="project" value="TreeGrafter"/>
</dbReference>
<dbReference type="PANTHER" id="PTHR11985">
    <property type="entry name" value="GLYCEROL-3-PHOSPHATE DEHYDROGENASE"/>
    <property type="match status" value="1"/>
</dbReference>
<dbReference type="GeneID" id="17267300"/>
<comment type="pathway">
    <text evidence="2">Polyol metabolism; glycerol degradation.</text>
</comment>
<evidence type="ECO:0000256" key="3">
    <source>
        <dbReference type="ARBA" id="ARBA00007330"/>
    </source>
</evidence>
<dbReference type="Pfam" id="PF13499">
    <property type="entry name" value="EF-hand_7"/>
    <property type="match status" value="1"/>
</dbReference>
<dbReference type="InterPro" id="IPR002048">
    <property type="entry name" value="EF_hand_dom"/>
</dbReference>
<dbReference type="InterPro" id="IPR036188">
    <property type="entry name" value="FAD/NAD-bd_sf"/>
</dbReference>
<dbReference type="EnsemblProtists" id="EOD21793">
    <property type="protein sequence ID" value="EOD21793"/>
    <property type="gene ID" value="EMIHUDRAFT_450840"/>
</dbReference>
<proteinExistence type="inferred from homology"/>
<reference evidence="11" key="2">
    <citation type="submission" date="2024-10" db="UniProtKB">
        <authorList>
            <consortium name="EnsemblProtists"/>
        </authorList>
    </citation>
    <scope>IDENTIFICATION</scope>
</reference>
<evidence type="ECO:0000256" key="7">
    <source>
        <dbReference type="ARBA" id="ARBA00022837"/>
    </source>
</evidence>
<dbReference type="Gene3D" id="3.30.9.10">
    <property type="entry name" value="D-Amino Acid Oxidase, subunit A, domain 2"/>
    <property type="match status" value="1"/>
</dbReference>
<evidence type="ECO:0000313" key="12">
    <source>
        <dbReference type="Proteomes" id="UP000013827"/>
    </source>
</evidence>
<reference evidence="12" key="1">
    <citation type="journal article" date="2013" name="Nature">
        <title>Pan genome of the phytoplankton Emiliania underpins its global distribution.</title>
        <authorList>
            <person name="Read B.A."/>
            <person name="Kegel J."/>
            <person name="Klute M.J."/>
            <person name="Kuo A."/>
            <person name="Lefebvre S.C."/>
            <person name="Maumus F."/>
            <person name="Mayer C."/>
            <person name="Miller J."/>
            <person name="Monier A."/>
            <person name="Salamov A."/>
            <person name="Young J."/>
            <person name="Aguilar M."/>
            <person name="Claverie J.M."/>
            <person name="Frickenhaus S."/>
            <person name="Gonzalez K."/>
            <person name="Herman E.K."/>
            <person name="Lin Y.C."/>
            <person name="Napier J."/>
            <person name="Ogata H."/>
            <person name="Sarno A.F."/>
            <person name="Shmutz J."/>
            <person name="Schroeder D."/>
            <person name="de Vargas C."/>
            <person name="Verret F."/>
            <person name="von Dassow P."/>
            <person name="Valentin K."/>
            <person name="Van de Peer Y."/>
            <person name="Wheeler G."/>
            <person name="Dacks J.B."/>
            <person name="Delwiche C.F."/>
            <person name="Dyhrman S.T."/>
            <person name="Glockner G."/>
            <person name="John U."/>
            <person name="Richards T."/>
            <person name="Worden A.Z."/>
            <person name="Zhang X."/>
            <person name="Grigoriev I.V."/>
            <person name="Allen A.E."/>
            <person name="Bidle K."/>
            <person name="Borodovsky M."/>
            <person name="Bowler C."/>
            <person name="Brownlee C."/>
            <person name="Cock J.M."/>
            <person name="Elias M."/>
            <person name="Gladyshev V.N."/>
            <person name="Groth M."/>
            <person name="Guda C."/>
            <person name="Hadaegh A."/>
            <person name="Iglesias-Rodriguez M.D."/>
            <person name="Jenkins J."/>
            <person name="Jones B.M."/>
            <person name="Lawson T."/>
            <person name="Leese F."/>
            <person name="Lindquist E."/>
            <person name="Lobanov A."/>
            <person name="Lomsadze A."/>
            <person name="Malik S.B."/>
            <person name="Marsh M.E."/>
            <person name="Mackinder L."/>
            <person name="Mock T."/>
            <person name="Mueller-Roeber B."/>
            <person name="Pagarete A."/>
            <person name="Parker M."/>
            <person name="Probert I."/>
            <person name="Quesneville H."/>
            <person name="Raines C."/>
            <person name="Rensing S.A."/>
            <person name="Riano-Pachon D.M."/>
            <person name="Richier S."/>
            <person name="Rokitta S."/>
            <person name="Shiraiwa Y."/>
            <person name="Soanes D.M."/>
            <person name="van der Giezen M."/>
            <person name="Wahlund T.M."/>
            <person name="Williams B."/>
            <person name="Wilson W."/>
            <person name="Wolfe G."/>
            <person name="Wurch L.L."/>
        </authorList>
    </citation>
    <scope>NUCLEOTIDE SEQUENCE</scope>
</reference>
<evidence type="ECO:0000256" key="9">
    <source>
        <dbReference type="ARBA" id="ARBA00023002"/>
    </source>
</evidence>
<dbReference type="PROSITE" id="PS00018">
    <property type="entry name" value="EF_HAND_1"/>
    <property type="match status" value="1"/>
</dbReference>
<dbReference type="InterPro" id="IPR006076">
    <property type="entry name" value="FAD-dep_OxRdtase"/>
</dbReference>
<dbReference type="eggNOG" id="KOG0042">
    <property type="taxonomic scope" value="Eukaryota"/>
</dbReference>
<dbReference type="KEGG" id="ehx:EMIHUDRAFT_450840"/>
<dbReference type="Pfam" id="PF16901">
    <property type="entry name" value="DAO_C"/>
    <property type="match status" value="1"/>
</dbReference>
<dbReference type="PaxDb" id="2903-EOD21793"/>
<name>A0A0D3JE58_EMIH1</name>
<dbReference type="PANTHER" id="PTHR11985:SF15">
    <property type="entry name" value="GLYCEROL-3-PHOSPHATE DEHYDROGENASE, MITOCHONDRIAL"/>
    <property type="match status" value="1"/>
</dbReference>
<dbReference type="RefSeq" id="XP_005774222.1">
    <property type="nucleotide sequence ID" value="XM_005774165.1"/>
</dbReference>
<evidence type="ECO:0000313" key="11">
    <source>
        <dbReference type="EnsemblProtists" id="EOD21793"/>
    </source>
</evidence>